<dbReference type="GO" id="GO:0003735">
    <property type="term" value="F:structural constituent of ribosome"/>
    <property type="evidence" value="ECO:0007669"/>
    <property type="project" value="InterPro"/>
</dbReference>
<organism evidence="8 11">
    <name type="scientific">Rhodoplanes serenus</name>
    <dbReference type="NCBI Taxonomy" id="200615"/>
    <lineage>
        <taxon>Bacteria</taxon>
        <taxon>Pseudomonadati</taxon>
        <taxon>Pseudomonadota</taxon>
        <taxon>Alphaproteobacteria</taxon>
        <taxon>Hyphomicrobiales</taxon>
        <taxon>Nitrobacteraceae</taxon>
        <taxon>Rhodoplanes</taxon>
    </lineage>
</organism>
<evidence type="ECO:0000256" key="2">
    <source>
        <dbReference type="ARBA" id="ARBA00022730"/>
    </source>
</evidence>
<dbReference type="GO" id="GO:0006412">
    <property type="term" value="P:translation"/>
    <property type="evidence" value="ECO:0007669"/>
    <property type="project" value="UniProtKB-UniRule"/>
</dbReference>
<dbReference type="OrthoDB" id="9810939at2"/>
<sequence>MSRLNIKTARRTSRVRRALKAAAGDRLRLSVFRSSKHIYAQVIDDRQGVTVAAASSLEKDLRSTLKTGADTEAAKAIGKLIAERAVAKGVKDVIFDRGGYIYHGRVKALADGAREGGLNF</sequence>
<dbReference type="SUPFAM" id="SSF53137">
    <property type="entry name" value="Translational machinery components"/>
    <property type="match status" value="1"/>
</dbReference>
<dbReference type="InterPro" id="IPR057268">
    <property type="entry name" value="Ribosomal_L18"/>
</dbReference>
<dbReference type="GO" id="GO:0008097">
    <property type="term" value="F:5S rRNA binding"/>
    <property type="evidence" value="ECO:0007669"/>
    <property type="project" value="TreeGrafter"/>
</dbReference>
<accession>A0A327KGC5</accession>
<comment type="similarity">
    <text evidence="1 7">Belongs to the universal ribosomal protein uL18 family.</text>
</comment>
<name>A0A327KGC5_9BRAD</name>
<comment type="subunit">
    <text evidence="7">Part of the 50S ribosomal subunit; part of the 5S rRNA/L5/L18/L25 subcomplex. Contacts the 5S and 23S rRNAs.</text>
</comment>
<evidence type="ECO:0000313" key="11">
    <source>
        <dbReference type="Proteomes" id="UP000438991"/>
    </source>
</evidence>
<dbReference type="PANTHER" id="PTHR12899:SF3">
    <property type="entry name" value="LARGE RIBOSOMAL SUBUNIT PROTEIN UL18M"/>
    <property type="match status" value="1"/>
</dbReference>
<comment type="function">
    <text evidence="7">This is one of the proteins that bind and probably mediate the attachment of the 5S RNA into the large ribosomal subunit, where it forms part of the central protuberance.</text>
</comment>
<dbReference type="RefSeq" id="WP_111383542.1">
    <property type="nucleotide sequence ID" value="NZ_NPEW01000008.1"/>
</dbReference>
<keyword evidence="5 7" id="KW-0687">Ribonucleoprotein</keyword>
<evidence type="ECO:0000256" key="3">
    <source>
        <dbReference type="ARBA" id="ARBA00022884"/>
    </source>
</evidence>
<dbReference type="HAMAP" id="MF_01337_B">
    <property type="entry name" value="Ribosomal_uL18_B"/>
    <property type="match status" value="1"/>
</dbReference>
<dbReference type="Pfam" id="PF00861">
    <property type="entry name" value="Ribosomal_L18p"/>
    <property type="match status" value="1"/>
</dbReference>
<evidence type="ECO:0000313" key="8">
    <source>
        <dbReference type="EMBL" id="MTW15797.1"/>
    </source>
</evidence>
<dbReference type="AlphaFoldDB" id="A0A327KGC5"/>
<dbReference type="NCBIfam" id="TIGR00060">
    <property type="entry name" value="L18_bact"/>
    <property type="match status" value="1"/>
</dbReference>
<evidence type="ECO:0000256" key="1">
    <source>
        <dbReference type="ARBA" id="ARBA00007116"/>
    </source>
</evidence>
<reference evidence="8 11" key="3">
    <citation type="submission" date="2019-11" db="EMBL/GenBank/DDBJ databases">
        <title>Whole-genome sequence of Rhodoplanes serenus DSM 18633, type strain.</title>
        <authorList>
            <person name="Kyndt J.A."/>
            <person name="Meyer T.E."/>
        </authorList>
    </citation>
    <scope>NUCLEOTIDE SEQUENCE [LARGE SCALE GENOMIC DNA]</scope>
    <source>
        <strain evidence="8 11">DSM 18633</strain>
    </source>
</reference>
<gene>
    <name evidence="7 8" type="primary">rplR</name>
    <name evidence="8" type="ORF">GJ689_06205</name>
    <name evidence="9" type="ORF">RHODGE_RHODGE_02272</name>
</gene>
<proteinExistence type="inferred from homology"/>
<keyword evidence="4 7" id="KW-0689">Ribosomal protein</keyword>
<dbReference type="Proteomes" id="UP000289200">
    <property type="component" value="Unassembled WGS sequence"/>
</dbReference>
<evidence type="ECO:0000256" key="7">
    <source>
        <dbReference type="HAMAP-Rule" id="MF_01337"/>
    </source>
</evidence>
<dbReference type="CDD" id="cd00432">
    <property type="entry name" value="Ribosomal_L18_L5e"/>
    <property type="match status" value="1"/>
</dbReference>
<dbReference type="EMBL" id="WNKV01000003">
    <property type="protein sequence ID" value="MTW15797.1"/>
    <property type="molecule type" value="Genomic_DNA"/>
</dbReference>
<protein>
    <recommendedName>
        <fullName evidence="6 7">Large ribosomal subunit protein uL18</fullName>
    </recommendedName>
</protein>
<evidence type="ECO:0000256" key="6">
    <source>
        <dbReference type="ARBA" id="ARBA00035197"/>
    </source>
</evidence>
<dbReference type="InterPro" id="IPR004389">
    <property type="entry name" value="Ribosomal_uL18_bac-type"/>
</dbReference>
<dbReference type="FunFam" id="3.30.420.100:FF:000001">
    <property type="entry name" value="50S ribosomal protein L18"/>
    <property type="match status" value="1"/>
</dbReference>
<evidence type="ECO:0000256" key="5">
    <source>
        <dbReference type="ARBA" id="ARBA00023274"/>
    </source>
</evidence>
<dbReference type="GO" id="GO:0022625">
    <property type="term" value="C:cytosolic large ribosomal subunit"/>
    <property type="evidence" value="ECO:0007669"/>
    <property type="project" value="TreeGrafter"/>
</dbReference>
<reference evidence="9" key="1">
    <citation type="submission" date="2018-10" db="EMBL/GenBank/DDBJ databases">
        <authorList>
            <person name="Peiro R."/>
            <person name="Begona"/>
            <person name="Cbmso G."/>
            <person name="Lopez M."/>
            <person name="Gonzalez S."/>
            <person name="Sacristan E."/>
            <person name="Castillo E."/>
        </authorList>
    </citation>
    <scope>NUCLEOTIDE SEQUENCE</scope>
    <source>
        <strain evidence="9">Rhod_genome</strain>
    </source>
</reference>
<evidence type="ECO:0000256" key="4">
    <source>
        <dbReference type="ARBA" id="ARBA00022980"/>
    </source>
</evidence>
<keyword evidence="10" id="KW-1185">Reference proteome</keyword>
<dbReference type="PANTHER" id="PTHR12899">
    <property type="entry name" value="39S RIBOSOMAL PROTEIN L18, MITOCHONDRIAL"/>
    <property type="match status" value="1"/>
</dbReference>
<dbReference type="Proteomes" id="UP000438991">
    <property type="component" value="Unassembled WGS sequence"/>
</dbReference>
<evidence type="ECO:0000313" key="10">
    <source>
        <dbReference type="Proteomes" id="UP000289200"/>
    </source>
</evidence>
<dbReference type="InterPro" id="IPR005484">
    <property type="entry name" value="Ribosomal_uL18_bac/plant/anim"/>
</dbReference>
<evidence type="ECO:0000313" key="9">
    <source>
        <dbReference type="EMBL" id="VCU09099.1"/>
    </source>
</evidence>
<dbReference type="Gene3D" id="3.30.420.100">
    <property type="match status" value="1"/>
</dbReference>
<keyword evidence="3 7" id="KW-0694">RNA-binding</keyword>
<keyword evidence="2 7" id="KW-0699">rRNA-binding</keyword>
<reference evidence="10" key="2">
    <citation type="submission" date="2018-10" db="EMBL/GenBank/DDBJ databases">
        <authorList>
            <person name="Peiro R."/>
            <person name="Begona"/>
            <person name="Cbmso G."/>
            <person name="Lopez M."/>
            <person name="Gonzalez S."/>
            <person name="Sacristan E."/>
            <person name="Castillo E."/>
        </authorList>
    </citation>
    <scope>NUCLEOTIDE SEQUENCE [LARGE SCALE GENOMIC DNA]</scope>
</reference>
<comment type="caution">
    <text evidence="8">The sequence shown here is derived from an EMBL/GenBank/DDBJ whole genome shotgun (WGS) entry which is preliminary data.</text>
</comment>
<dbReference type="EMBL" id="UWOC01000140">
    <property type="protein sequence ID" value="VCU09099.1"/>
    <property type="molecule type" value="Genomic_DNA"/>
</dbReference>